<dbReference type="PANTHER" id="PTHR38011">
    <property type="entry name" value="DIHYDROFOLATE REDUCTASE FAMILY PROTEIN (AFU_ORTHOLOGUE AFUA_8G06820)"/>
    <property type="match status" value="1"/>
</dbReference>
<gene>
    <name evidence="2" type="ORF">EFE23_15145</name>
</gene>
<dbReference type="InterPro" id="IPR050765">
    <property type="entry name" value="Riboflavin_Biosynth_HTPR"/>
</dbReference>
<dbReference type="Gene3D" id="3.40.430.10">
    <property type="entry name" value="Dihydrofolate Reductase, subunit A"/>
    <property type="match status" value="1"/>
</dbReference>
<dbReference type="InterPro" id="IPR024072">
    <property type="entry name" value="DHFR-like_dom_sf"/>
</dbReference>
<dbReference type="Proteomes" id="UP000280698">
    <property type="component" value="Unassembled WGS sequence"/>
</dbReference>
<accession>A0ABX9WEP4</accession>
<dbReference type="InterPro" id="IPR002734">
    <property type="entry name" value="RibDG_C"/>
</dbReference>
<feature type="domain" description="Bacterial bifunctional deaminase-reductase C-terminal" evidence="1">
    <location>
        <begin position="4"/>
        <end position="184"/>
    </location>
</feature>
<organism evidence="2 3">
    <name type="scientific">Micromonospora solifontis</name>
    <dbReference type="NCBI Taxonomy" id="2487138"/>
    <lineage>
        <taxon>Bacteria</taxon>
        <taxon>Bacillati</taxon>
        <taxon>Actinomycetota</taxon>
        <taxon>Actinomycetes</taxon>
        <taxon>Micromonosporales</taxon>
        <taxon>Micromonosporaceae</taxon>
        <taxon>Micromonospora</taxon>
    </lineage>
</organism>
<evidence type="ECO:0000313" key="2">
    <source>
        <dbReference type="EMBL" id="RNL98319.1"/>
    </source>
</evidence>
<protein>
    <submittedName>
        <fullName evidence="2">Dihydrofolate reductase</fullName>
    </submittedName>
</protein>
<evidence type="ECO:0000259" key="1">
    <source>
        <dbReference type="Pfam" id="PF01872"/>
    </source>
</evidence>
<comment type="caution">
    <text evidence="2">The sequence shown here is derived from an EMBL/GenBank/DDBJ whole genome shotgun (WGS) entry which is preliminary data.</text>
</comment>
<dbReference type="RefSeq" id="WP_123241599.1">
    <property type="nucleotide sequence ID" value="NZ_JAAHBY010000038.1"/>
</dbReference>
<name>A0ABX9WEP4_9ACTN</name>
<dbReference type="EMBL" id="RJLN01000038">
    <property type="protein sequence ID" value="RNL98319.1"/>
    <property type="molecule type" value="Genomic_DNA"/>
</dbReference>
<dbReference type="Pfam" id="PF01872">
    <property type="entry name" value="RibD_C"/>
    <property type="match status" value="1"/>
</dbReference>
<dbReference type="PANTHER" id="PTHR38011:SF11">
    <property type="entry name" value="2,5-DIAMINO-6-RIBOSYLAMINO-4(3H)-PYRIMIDINONE 5'-PHOSPHATE REDUCTASE"/>
    <property type="match status" value="1"/>
</dbReference>
<dbReference type="SUPFAM" id="SSF53597">
    <property type="entry name" value="Dihydrofolate reductase-like"/>
    <property type="match status" value="1"/>
</dbReference>
<reference evidence="2 3" key="1">
    <citation type="submission" date="2018-11" db="EMBL/GenBank/DDBJ databases">
        <title>Micromonospora sp. PPF5-17, a new actinomycetes isolated from a hot spring soil.</title>
        <authorList>
            <person name="Thawai C."/>
        </authorList>
    </citation>
    <scope>NUCLEOTIDE SEQUENCE [LARGE SCALE GENOMIC DNA]</scope>
    <source>
        <strain evidence="2 3">PPF5-17</strain>
    </source>
</reference>
<keyword evidence="3" id="KW-1185">Reference proteome</keyword>
<evidence type="ECO:0000313" key="3">
    <source>
        <dbReference type="Proteomes" id="UP000280698"/>
    </source>
</evidence>
<proteinExistence type="predicted"/>
<sequence length="192" mass="20719">MRKLVYYVASTLDGFIAAPDGSYDFLPLEPDVAAHLTAEWPQTFPTFTHAQFGIASPPAGRFDTLLMGRGTYEPALKAGITSPYAHLKQYVLSRSLPPSDDPRLEVVAGDPVAFVRDLKSRPGGDIWLCGGGQLAGQLLGEVDELVVKLNPVVVGSGIPLVDRGFAPHRFTLVEARPFETGVVVLRYTAVAR</sequence>